<reference key="1">
    <citation type="submission" date="2010-11" db="EMBL/GenBank/DDBJ databases">
        <title>The complete sequence of chromosome of Isophaera pallida ATCC 43644.</title>
        <authorList>
            <consortium name="US DOE Joint Genome Institute (JGI-PGF)"/>
            <person name="Lucas S."/>
            <person name="Copeland A."/>
            <person name="Lapidus A."/>
            <person name="Bruce D."/>
            <person name="Goodwin L."/>
            <person name="Pitluck S."/>
            <person name="Kyrpides N."/>
            <person name="Mavromatis K."/>
            <person name="Pagani I."/>
            <person name="Ivanova N."/>
            <person name="Saunders E."/>
            <person name="Brettin T."/>
            <person name="Detter J.C."/>
            <person name="Han C."/>
            <person name="Tapia R."/>
            <person name="Land M."/>
            <person name="Hauser L."/>
            <person name="Markowitz V."/>
            <person name="Cheng J.-F."/>
            <person name="Hugenholtz P."/>
            <person name="Woyke T."/>
            <person name="Wu D."/>
            <person name="Eisen J.A."/>
        </authorList>
    </citation>
    <scope>NUCLEOTIDE SEQUENCE</scope>
    <source>
        <strain>ATCC 43644</strain>
    </source>
</reference>
<dbReference type="HOGENOM" id="CLU_920634_0_0_0"/>
<gene>
    <name evidence="1" type="ordered locus">Isop_3296</name>
</gene>
<accession>E8R5A5</accession>
<reference evidence="1 2" key="2">
    <citation type="journal article" date="2011" name="Stand. Genomic Sci.">
        <title>Complete genome sequence of Isosphaera pallida type strain (IS1B).</title>
        <authorList>
            <consortium name="US DOE Joint Genome Institute (JGI-PGF)"/>
            <person name="Goker M."/>
            <person name="Cleland D."/>
            <person name="Saunders E."/>
            <person name="Lapidus A."/>
            <person name="Nolan M."/>
            <person name="Lucas S."/>
            <person name="Hammon N."/>
            <person name="Deshpande S."/>
            <person name="Cheng J.F."/>
            <person name="Tapia R."/>
            <person name="Han C."/>
            <person name="Goodwin L."/>
            <person name="Pitluck S."/>
            <person name="Liolios K."/>
            <person name="Pagani I."/>
            <person name="Ivanova N."/>
            <person name="Mavromatis K."/>
            <person name="Pati A."/>
            <person name="Chen A."/>
            <person name="Palaniappan K."/>
            <person name="Land M."/>
            <person name="Hauser L."/>
            <person name="Chang Y.J."/>
            <person name="Jeffries C.D."/>
            <person name="Detter J.C."/>
            <person name="Beck B."/>
            <person name="Woyke T."/>
            <person name="Bristow J."/>
            <person name="Eisen J.A."/>
            <person name="Markowitz V."/>
            <person name="Hugenholtz P."/>
            <person name="Kyrpides N.C."/>
            <person name="Klenk H.P."/>
        </authorList>
    </citation>
    <scope>NUCLEOTIDE SEQUENCE [LARGE SCALE GENOMIC DNA]</scope>
    <source>
        <strain evidence="2">ATCC 43644 / DSM 9630 / IS1B</strain>
    </source>
</reference>
<keyword evidence="2" id="KW-1185">Reference proteome</keyword>
<dbReference type="AlphaFoldDB" id="E8R5A5"/>
<dbReference type="EMBL" id="CP002353">
    <property type="protein sequence ID" value="ADV63858.1"/>
    <property type="molecule type" value="Genomic_DNA"/>
</dbReference>
<dbReference type="eggNOG" id="COG4932">
    <property type="taxonomic scope" value="Bacteria"/>
</dbReference>
<name>E8R5A5_ISOPI</name>
<protein>
    <submittedName>
        <fullName evidence="1">Uncharacterized protein</fullName>
    </submittedName>
</protein>
<dbReference type="Proteomes" id="UP000008631">
    <property type="component" value="Chromosome"/>
</dbReference>
<organism evidence="1 2">
    <name type="scientific">Isosphaera pallida (strain ATCC 43644 / DSM 9630 / IS1B)</name>
    <dbReference type="NCBI Taxonomy" id="575540"/>
    <lineage>
        <taxon>Bacteria</taxon>
        <taxon>Pseudomonadati</taxon>
        <taxon>Planctomycetota</taxon>
        <taxon>Planctomycetia</taxon>
        <taxon>Isosphaerales</taxon>
        <taxon>Isosphaeraceae</taxon>
        <taxon>Isosphaera</taxon>
    </lineage>
</organism>
<evidence type="ECO:0000313" key="2">
    <source>
        <dbReference type="Proteomes" id="UP000008631"/>
    </source>
</evidence>
<sequence length="330" mass="35974">MRDRNPKRNTARATRWGVVPLLAWAALVWCNGDPARAEPINFFPTGNAERDMSRERFPDVVILIDNPRFPNRPTNDVAQAPFMTEENWLTGWNIKDLRFLYDVATDRMGVAVNFFKNPDGTAINIAGDADGDGDPNRSDPRTLLAGGIDQPNFGGTESITVALDLNQDGIPDVVAGIPAEKNGDGLSAFTVARFRPATVGEIQAGIERSYGEPLSANIGELTYVGTRDAPDFQFTIEAFSTLPGYTVQTDPDGVPFLQFGVRAYAGSLEDVVAGEDLFFLRTSPQIIPEPTSLLVLTVLGSLTAAWSLTRGRRRGAFARPLLSDRMVDVN</sequence>
<evidence type="ECO:0000313" key="1">
    <source>
        <dbReference type="EMBL" id="ADV63858.1"/>
    </source>
</evidence>
<dbReference type="KEGG" id="ipa:Isop_3296"/>
<proteinExistence type="predicted"/>
<dbReference type="InterPro" id="IPR013517">
    <property type="entry name" value="FG-GAP"/>
</dbReference>
<dbReference type="Pfam" id="PF01839">
    <property type="entry name" value="FG-GAP"/>
    <property type="match status" value="1"/>
</dbReference>
<dbReference type="InParanoid" id="E8R5A5"/>